<gene>
    <name evidence="2" type="ordered locus">PSMK_19900</name>
</gene>
<evidence type="ECO:0000256" key="1">
    <source>
        <dbReference type="SAM" id="MobiDB-lite"/>
    </source>
</evidence>
<dbReference type="KEGG" id="phm:PSMK_19900"/>
<dbReference type="AlphaFoldDB" id="I0IFW1"/>
<dbReference type="HOGENOM" id="CLU_2937674_0_0_0"/>
<feature type="region of interest" description="Disordered" evidence="1">
    <location>
        <begin position="1"/>
        <end position="27"/>
    </location>
</feature>
<organism evidence="2 3">
    <name type="scientific">Phycisphaera mikurensis (strain NBRC 102666 / KCTC 22515 / FYK2301M01)</name>
    <dbReference type="NCBI Taxonomy" id="1142394"/>
    <lineage>
        <taxon>Bacteria</taxon>
        <taxon>Pseudomonadati</taxon>
        <taxon>Planctomycetota</taxon>
        <taxon>Phycisphaerae</taxon>
        <taxon>Phycisphaerales</taxon>
        <taxon>Phycisphaeraceae</taxon>
        <taxon>Phycisphaera</taxon>
    </lineage>
</organism>
<accession>I0IFW1</accession>
<reference evidence="2 3" key="1">
    <citation type="submission" date="2012-02" db="EMBL/GenBank/DDBJ databases">
        <title>Complete genome sequence of Phycisphaera mikurensis NBRC 102666.</title>
        <authorList>
            <person name="Ankai A."/>
            <person name="Hosoyama A."/>
            <person name="Terui Y."/>
            <person name="Sekine M."/>
            <person name="Fukai R."/>
            <person name="Kato Y."/>
            <person name="Nakamura S."/>
            <person name="Yamada-Narita S."/>
            <person name="Kawakoshi A."/>
            <person name="Fukunaga Y."/>
            <person name="Yamazaki S."/>
            <person name="Fujita N."/>
        </authorList>
    </citation>
    <scope>NUCLEOTIDE SEQUENCE [LARGE SCALE GENOMIC DNA]</scope>
    <source>
        <strain evidence="3">NBRC 102666 / KCTC 22515 / FYK2301M01</strain>
    </source>
</reference>
<dbReference type="EMBL" id="AP012338">
    <property type="protein sequence ID" value="BAM04149.1"/>
    <property type="molecule type" value="Genomic_DNA"/>
</dbReference>
<proteinExistence type="predicted"/>
<sequence length="60" mass="6929">MVRYAEIVRPRPDPGLQERLDSPRRTDQTLPQAVDVLPTAFCIITVRPRQHCCVSQELQQ</sequence>
<dbReference type="Proteomes" id="UP000007881">
    <property type="component" value="Chromosome"/>
</dbReference>
<keyword evidence="3" id="KW-1185">Reference proteome</keyword>
<evidence type="ECO:0000313" key="2">
    <source>
        <dbReference type="EMBL" id="BAM04149.1"/>
    </source>
</evidence>
<name>I0IFW1_PHYMF</name>
<evidence type="ECO:0000313" key="3">
    <source>
        <dbReference type="Proteomes" id="UP000007881"/>
    </source>
</evidence>
<protein>
    <submittedName>
        <fullName evidence="2">Uncharacterized protein</fullName>
    </submittedName>
</protein>